<evidence type="ECO:0000313" key="2">
    <source>
        <dbReference type="EMBL" id="MBK1469096.1"/>
    </source>
</evidence>
<dbReference type="InterPro" id="IPR036390">
    <property type="entry name" value="WH_DNA-bd_sf"/>
</dbReference>
<name>A0ABS1CAN3_9FIRM</name>
<keyword evidence="3" id="KW-1185">Reference proteome</keyword>
<proteinExistence type="predicted"/>
<dbReference type="Proteomes" id="UP000823123">
    <property type="component" value="Unassembled WGS sequence"/>
</dbReference>
<dbReference type="InterPro" id="IPR013196">
    <property type="entry name" value="HTH_11"/>
</dbReference>
<dbReference type="InterPro" id="IPR036388">
    <property type="entry name" value="WH-like_DNA-bd_sf"/>
</dbReference>
<dbReference type="RefSeq" id="WP_068474459.1">
    <property type="nucleotide sequence ID" value="NZ_AP038371.1"/>
</dbReference>
<dbReference type="Gene3D" id="1.10.10.10">
    <property type="entry name" value="Winged helix-like DNA-binding domain superfamily/Winged helix DNA-binding domain"/>
    <property type="match status" value="1"/>
</dbReference>
<organism evidence="2 3">
    <name type="scientific">Parvimonas parva</name>
    <dbReference type="NCBI Taxonomy" id="2769485"/>
    <lineage>
        <taxon>Bacteria</taxon>
        <taxon>Bacillati</taxon>
        <taxon>Bacillota</taxon>
        <taxon>Tissierellia</taxon>
        <taxon>Tissierellales</taxon>
        <taxon>Peptoniphilaceae</taxon>
        <taxon>Parvimonas</taxon>
    </lineage>
</organism>
<sequence length="58" mass="6608">MELNEKIIELLKSSEPLKGGEIAEKLGVDKSDVDKVLKKLKSEEKIISPKRCYYSVEK</sequence>
<feature type="domain" description="Helix-turn-helix type 11" evidence="1">
    <location>
        <begin position="5"/>
        <end position="48"/>
    </location>
</feature>
<accession>A0ABS1CAN3</accession>
<evidence type="ECO:0000313" key="3">
    <source>
        <dbReference type="Proteomes" id="UP000823123"/>
    </source>
</evidence>
<dbReference type="EMBL" id="JACVDA010000024">
    <property type="protein sequence ID" value="MBK1469096.1"/>
    <property type="molecule type" value="Genomic_DNA"/>
</dbReference>
<dbReference type="Pfam" id="PF08279">
    <property type="entry name" value="HTH_11"/>
    <property type="match status" value="1"/>
</dbReference>
<evidence type="ECO:0000259" key="1">
    <source>
        <dbReference type="Pfam" id="PF08279"/>
    </source>
</evidence>
<protein>
    <submittedName>
        <fullName evidence="2">HTH domain-containing protein</fullName>
    </submittedName>
</protein>
<comment type="caution">
    <text evidence="2">The sequence shown here is derived from an EMBL/GenBank/DDBJ whole genome shotgun (WGS) entry which is preliminary data.</text>
</comment>
<dbReference type="SUPFAM" id="SSF46785">
    <property type="entry name" value="Winged helix' DNA-binding domain"/>
    <property type="match status" value="1"/>
</dbReference>
<reference evidence="2 3" key="1">
    <citation type="submission" date="2020-09" db="EMBL/GenBank/DDBJ databases">
        <title>Parvimonas S3374 sp. nov.</title>
        <authorList>
            <person name="Buhl M."/>
        </authorList>
    </citation>
    <scope>NUCLEOTIDE SEQUENCE [LARGE SCALE GENOMIC DNA]</scope>
    <source>
        <strain evidence="2 3">S3374</strain>
    </source>
</reference>
<gene>
    <name evidence="2" type="ORF">IBJ83_07320</name>
</gene>